<keyword evidence="3 6" id="KW-1133">Transmembrane helix</keyword>
<dbReference type="EMBL" id="JACVVK020000164">
    <property type="protein sequence ID" value="KAK7487440.1"/>
    <property type="molecule type" value="Genomic_DNA"/>
</dbReference>
<evidence type="ECO:0000256" key="1">
    <source>
        <dbReference type="ARBA" id="ARBA00004141"/>
    </source>
</evidence>
<keyword evidence="2 6" id="KW-0812">Transmembrane</keyword>
<gene>
    <name evidence="7" type="ORF">BaRGS_00021281</name>
</gene>
<keyword evidence="4 6" id="KW-0472">Membrane</keyword>
<feature type="transmembrane region" description="Helical" evidence="6">
    <location>
        <begin position="202"/>
        <end position="221"/>
    </location>
</feature>
<evidence type="ECO:0000256" key="4">
    <source>
        <dbReference type="ARBA" id="ARBA00023136"/>
    </source>
</evidence>
<dbReference type="FunFam" id="1.20.1250.20:FF:000532">
    <property type="entry name" value="SLC (SoLute Carrier) homolog"/>
    <property type="match status" value="1"/>
</dbReference>
<accession>A0ABD0KJS1</accession>
<evidence type="ECO:0000313" key="7">
    <source>
        <dbReference type="EMBL" id="KAK7487440.1"/>
    </source>
</evidence>
<dbReference type="InterPro" id="IPR050382">
    <property type="entry name" value="MFS_Na/Anion_cotransporter"/>
</dbReference>
<feature type="transmembrane region" description="Helical" evidence="6">
    <location>
        <begin position="307"/>
        <end position="328"/>
    </location>
</feature>
<dbReference type="Gene3D" id="1.20.1250.20">
    <property type="entry name" value="MFS general substrate transporter like domains"/>
    <property type="match status" value="2"/>
</dbReference>
<feature type="transmembrane region" description="Helical" evidence="6">
    <location>
        <begin position="366"/>
        <end position="389"/>
    </location>
</feature>
<dbReference type="PANTHER" id="PTHR11662:SF399">
    <property type="entry name" value="FI19708P1-RELATED"/>
    <property type="match status" value="1"/>
</dbReference>
<dbReference type="GO" id="GO:0016020">
    <property type="term" value="C:membrane"/>
    <property type="evidence" value="ECO:0007669"/>
    <property type="project" value="UniProtKB-SubCell"/>
</dbReference>
<comment type="caution">
    <text evidence="7">The sequence shown here is derived from an EMBL/GenBank/DDBJ whole genome shotgun (WGS) entry which is preliminary data.</text>
</comment>
<dbReference type="InterPro" id="IPR036259">
    <property type="entry name" value="MFS_trans_sf"/>
</dbReference>
<reference evidence="7 8" key="1">
    <citation type="journal article" date="2023" name="Sci. Data">
        <title>Genome assembly of the Korean intertidal mud-creeper Batillaria attramentaria.</title>
        <authorList>
            <person name="Patra A.K."/>
            <person name="Ho P.T."/>
            <person name="Jun S."/>
            <person name="Lee S.J."/>
            <person name="Kim Y."/>
            <person name="Won Y.J."/>
        </authorList>
    </citation>
    <scope>NUCLEOTIDE SEQUENCE [LARGE SCALE GENOMIC DNA]</scope>
    <source>
        <strain evidence="7">Wonlab-2016</strain>
    </source>
</reference>
<sequence>MADAHVENENNLDEDRVTEKGPPKWRSTRFFLAYFLGLGLVVIFYQRVSFSMAIVCMMNHTALDLHRQRSGADGPFVWDKELQGLLLGALYWGYTVAQIPGSYVIHRRGARAVVGFSVVAMSLFFTLCHPASLLSPWAVFALRVAALAIPGMYSMWGRWAPVSERAQLLGISFAGQMVANASVFPFTAMLCEEGPWGGWPSVFYVFGGLGLVWSIAWFVLVRDSPEIHPRIDPKEKEYIVNSRAAVTAQQEKLDVPWRQILTSWCFWAIAVAQFTYNWGFFLMISNLPTFMYEAMRFDIKSNGVFSMLPYISLFFVMSGAGFLSDFIIKRRFVTVLGARKLYTAIAYVIPAVLLVVMSHLPCTEVAAVMILLVVAVGLTGLAPTGGFFVNPYDIAPRYAVSICTATNTMATMSGVINPYVVAAVTKD</sequence>
<dbReference type="SUPFAM" id="SSF103473">
    <property type="entry name" value="MFS general substrate transporter"/>
    <property type="match status" value="1"/>
</dbReference>
<feature type="transmembrane region" description="Helical" evidence="6">
    <location>
        <begin position="138"/>
        <end position="156"/>
    </location>
</feature>
<feature type="region of interest" description="Disordered" evidence="5">
    <location>
        <begin position="1"/>
        <end position="20"/>
    </location>
</feature>
<dbReference type="Proteomes" id="UP001519460">
    <property type="component" value="Unassembled WGS sequence"/>
</dbReference>
<feature type="transmembrane region" description="Helical" evidence="6">
    <location>
        <begin position="112"/>
        <end position="132"/>
    </location>
</feature>
<proteinExistence type="predicted"/>
<keyword evidence="8" id="KW-1185">Reference proteome</keyword>
<feature type="transmembrane region" description="Helical" evidence="6">
    <location>
        <begin position="85"/>
        <end position="105"/>
    </location>
</feature>
<dbReference type="AlphaFoldDB" id="A0ABD0KJS1"/>
<dbReference type="PANTHER" id="PTHR11662">
    <property type="entry name" value="SOLUTE CARRIER FAMILY 17"/>
    <property type="match status" value="1"/>
</dbReference>
<protein>
    <submittedName>
        <fullName evidence="7">Uncharacterized protein</fullName>
    </submittedName>
</protein>
<comment type="subcellular location">
    <subcellularLocation>
        <location evidence="1">Membrane</location>
        <topology evidence="1">Multi-pass membrane protein</topology>
    </subcellularLocation>
</comment>
<organism evidence="7 8">
    <name type="scientific">Batillaria attramentaria</name>
    <dbReference type="NCBI Taxonomy" id="370345"/>
    <lineage>
        <taxon>Eukaryota</taxon>
        <taxon>Metazoa</taxon>
        <taxon>Spiralia</taxon>
        <taxon>Lophotrochozoa</taxon>
        <taxon>Mollusca</taxon>
        <taxon>Gastropoda</taxon>
        <taxon>Caenogastropoda</taxon>
        <taxon>Sorbeoconcha</taxon>
        <taxon>Cerithioidea</taxon>
        <taxon>Batillariidae</taxon>
        <taxon>Batillaria</taxon>
    </lineage>
</organism>
<evidence type="ECO:0000313" key="8">
    <source>
        <dbReference type="Proteomes" id="UP001519460"/>
    </source>
</evidence>
<evidence type="ECO:0000256" key="6">
    <source>
        <dbReference type="SAM" id="Phobius"/>
    </source>
</evidence>
<dbReference type="InterPro" id="IPR011701">
    <property type="entry name" value="MFS"/>
</dbReference>
<evidence type="ECO:0000256" key="3">
    <source>
        <dbReference type="ARBA" id="ARBA00022989"/>
    </source>
</evidence>
<feature type="transmembrane region" description="Helical" evidence="6">
    <location>
        <begin position="264"/>
        <end position="287"/>
    </location>
</feature>
<feature type="transmembrane region" description="Helical" evidence="6">
    <location>
        <begin position="340"/>
        <end position="360"/>
    </location>
</feature>
<feature type="transmembrane region" description="Helical" evidence="6">
    <location>
        <begin position="168"/>
        <end position="190"/>
    </location>
</feature>
<evidence type="ECO:0000256" key="5">
    <source>
        <dbReference type="SAM" id="MobiDB-lite"/>
    </source>
</evidence>
<name>A0ABD0KJS1_9CAEN</name>
<feature type="non-terminal residue" evidence="7">
    <location>
        <position position="427"/>
    </location>
</feature>
<feature type="transmembrane region" description="Helical" evidence="6">
    <location>
        <begin position="30"/>
        <end position="48"/>
    </location>
</feature>
<evidence type="ECO:0000256" key="2">
    <source>
        <dbReference type="ARBA" id="ARBA00022692"/>
    </source>
</evidence>
<dbReference type="Pfam" id="PF07690">
    <property type="entry name" value="MFS_1"/>
    <property type="match status" value="1"/>
</dbReference>